<evidence type="ECO:0000313" key="1">
    <source>
        <dbReference type="EMBL" id="MDT7041384.1"/>
    </source>
</evidence>
<accession>A0ABU3K4Q7</accession>
<sequence length="82" mass="9150">MSAELFGQDRPGIVREISRALSDSVQKLQTIVESTPMSGERLFRAEADLVPPARIEFDQIRAAFEQLANDMMIDITLKAGKE</sequence>
<dbReference type="SUPFAM" id="SSF55021">
    <property type="entry name" value="ACT-like"/>
    <property type="match status" value="1"/>
</dbReference>
<reference evidence="1 2" key="1">
    <citation type="journal article" date="2023" name="ISME J.">
        <title>Cultivation and genomic characterization of novel and ubiquitous marine nitrite-oxidizing bacteria from the Nitrospirales.</title>
        <authorList>
            <person name="Mueller A.J."/>
            <person name="Daebeler A."/>
            <person name="Herbold C.W."/>
            <person name="Kirkegaard R.H."/>
            <person name="Daims H."/>
        </authorList>
    </citation>
    <scope>NUCLEOTIDE SEQUENCE [LARGE SCALE GENOMIC DNA]</scope>
    <source>
        <strain evidence="1 2">EB</strain>
    </source>
</reference>
<dbReference type="Gene3D" id="3.30.70.260">
    <property type="match status" value="1"/>
</dbReference>
<proteinExistence type="predicted"/>
<comment type="caution">
    <text evidence="1">The sequence shown here is derived from an EMBL/GenBank/DDBJ whole genome shotgun (WGS) entry which is preliminary data.</text>
</comment>
<gene>
    <name evidence="1" type="ORF">PPG34_03425</name>
</gene>
<dbReference type="RefSeq" id="WP_313831738.1">
    <property type="nucleotide sequence ID" value="NZ_JAQOUE010000001.1"/>
</dbReference>
<evidence type="ECO:0008006" key="3">
    <source>
        <dbReference type="Google" id="ProtNLM"/>
    </source>
</evidence>
<protein>
    <recommendedName>
        <fullName evidence="3">ACT domain-containing protein</fullName>
    </recommendedName>
</protein>
<dbReference type="EMBL" id="JAQOUE010000001">
    <property type="protein sequence ID" value="MDT7041384.1"/>
    <property type="molecule type" value="Genomic_DNA"/>
</dbReference>
<name>A0ABU3K4Q7_9BACT</name>
<evidence type="ECO:0000313" key="2">
    <source>
        <dbReference type="Proteomes" id="UP001250932"/>
    </source>
</evidence>
<dbReference type="InterPro" id="IPR045865">
    <property type="entry name" value="ACT-like_dom_sf"/>
</dbReference>
<keyword evidence="2" id="KW-1185">Reference proteome</keyword>
<organism evidence="1 2">
    <name type="scientific">Candidatus Nitronereus thalassa</name>
    <dbReference type="NCBI Taxonomy" id="3020898"/>
    <lineage>
        <taxon>Bacteria</taxon>
        <taxon>Pseudomonadati</taxon>
        <taxon>Nitrospirota</taxon>
        <taxon>Nitrospiria</taxon>
        <taxon>Nitrospirales</taxon>
        <taxon>Nitrospiraceae</taxon>
        <taxon>Candidatus Nitronereus</taxon>
    </lineage>
</organism>
<dbReference type="Proteomes" id="UP001250932">
    <property type="component" value="Unassembled WGS sequence"/>
</dbReference>